<name>A0A9Q8LJ23_PASFU</name>
<reference evidence="1" key="2">
    <citation type="journal article" date="2022" name="Microb. Genom.">
        <title>A chromosome-scale genome assembly of the tomato pathogen Cladosporium fulvum reveals a compartmentalized genome architecture and the presence of a dispensable chromosome.</title>
        <authorList>
            <person name="Zaccaron A.Z."/>
            <person name="Chen L.H."/>
            <person name="Samaras A."/>
            <person name="Stergiopoulos I."/>
        </authorList>
    </citation>
    <scope>NUCLEOTIDE SEQUENCE</scope>
    <source>
        <strain evidence="1">Race5_Kim</strain>
    </source>
</reference>
<evidence type="ECO:0000313" key="1">
    <source>
        <dbReference type="EMBL" id="UJO18311.1"/>
    </source>
</evidence>
<reference evidence="1" key="1">
    <citation type="submission" date="2021-12" db="EMBL/GenBank/DDBJ databases">
        <authorList>
            <person name="Zaccaron A."/>
            <person name="Stergiopoulos I."/>
        </authorList>
    </citation>
    <scope>NUCLEOTIDE SEQUENCE</scope>
    <source>
        <strain evidence="1">Race5_Kim</strain>
    </source>
</reference>
<dbReference type="RefSeq" id="XP_047762677.1">
    <property type="nucleotide sequence ID" value="XM_047905021.1"/>
</dbReference>
<dbReference type="KEGG" id="ffu:CLAFUR5_05873"/>
<organism evidence="1 2">
    <name type="scientific">Passalora fulva</name>
    <name type="common">Tomato leaf mold</name>
    <name type="synonym">Cladosporium fulvum</name>
    <dbReference type="NCBI Taxonomy" id="5499"/>
    <lineage>
        <taxon>Eukaryota</taxon>
        <taxon>Fungi</taxon>
        <taxon>Dikarya</taxon>
        <taxon>Ascomycota</taxon>
        <taxon>Pezizomycotina</taxon>
        <taxon>Dothideomycetes</taxon>
        <taxon>Dothideomycetidae</taxon>
        <taxon>Mycosphaerellales</taxon>
        <taxon>Mycosphaerellaceae</taxon>
        <taxon>Fulvia</taxon>
    </lineage>
</organism>
<dbReference type="AlphaFoldDB" id="A0A9Q8LJ23"/>
<proteinExistence type="predicted"/>
<dbReference type="GeneID" id="71985751"/>
<gene>
    <name evidence="1" type="ORF">CLAFUR5_05873</name>
</gene>
<protein>
    <submittedName>
        <fullName evidence="1">Uncharacterized protein</fullName>
    </submittedName>
</protein>
<dbReference type="EMBL" id="CP090167">
    <property type="protein sequence ID" value="UJO18311.1"/>
    <property type="molecule type" value="Genomic_DNA"/>
</dbReference>
<accession>A0A9Q8LJ23</accession>
<sequence length="135" mass="15413">MALSNFIWPQFHSEQSCQINVNDNSAFLSSFRSWVSFVHEYYWPQIYIGATAVPLNAAYVPRGSLVGAMPQFQRGPRPEWPLRLEDRLGGWTIREGAEAISDVDEYGLNWLDWLKASFTGCSPQFEGGKCHMYCI</sequence>
<evidence type="ECO:0000313" key="2">
    <source>
        <dbReference type="Proteomes" id="UP000756132"/>
    </source>
</evidence>
<dbReference type="Proteomes" id="UP000756132">
    <property type="component" value="Chromosome 5"/>
</dbReference>
<dbReference type="OrthoDB" id="6020543at2759"/>
<keyword evidence="2" id="KW-1185">Reference proteome</keyword>